<dbReference type="Gene3D" id="1.10.3290.10">
    <property type="entry name" value="Fido-like domain"/>
    <property type="match status" value="1"/>
</dbReference>
<keyword evidence="6" id="KW-1185">Reference proteome</keyword>
<dbReference type="PANTHER" id="PTHR13504">
    <property type="entry name" value="FIDO DOMAIN-CONTAINING PROTEIN DDB_G0283145"/>
    <property type="match status" value="1"/>
</dbReference>
<feature type="active site" evidence="1">
    <location>
        <position position="231"/>
    </location>
</feature>
<dbReference type="Proteomes" id="UP000433181">
    <property type="component" value="Unassembled WGS sequence"/>
</dbReference>
<dbReference type="AlphaFoldDB" id="A0A6I2UJZ1"/>
<feature type="coiled-coil region" evidence="3">
    <location>
        <begin position="300"/>
        <end position="334"/>
    </location>
</feature>
<evidence type="ECO:0000256" key="1">
    <source>
        <dbReference type="PIRSR" id="PIRSR640198-1"/>
    </source>
</evidence>
<evidence type="ECO:0000256" key="2">
    <source>
        <dbReference type="PIRSR" id="PIRSR640198-2"/>
    </source>
</evidence>
<sequence length="401" mass="46575">MKYISLKKLYYKDNQNHQQTYQQRFNAPFTEHINIPIRQYNRNKVYPAFFCLTKEIAKLQENILSANNKLLQIVDVTPEIVLKQLALLCIIDEVKSSNEIEGVHSTRRELMDAMSSLKKGTRYVSTIYKYHLLTNQKEIPFATCHDLRQFYDEFAHDEVITENAANRLDGNIFRAGSVDIEAPTGKSIHRGVYPESKIITYMETLLGIFNDKDLPVLISTALCHYLFAYIHPFYDGNGRTARFLTSYQLTQVLHYTVALRLSITIKKNRKDYYDLFSLTDDENNCGDLTPFVTGFLQITHRAVNNTIALLQRKLAQYKKNLAILEQISEDALSQDIYKLLFQASLLYGQGITMQELSKLLDKSTNTIKSRLQAMPNEHIIIIQRNRKKFYKLNLLLLKKYT</sequence>
<evidence type="ECO:0000256" key="3">
    <source>
        <dbReference type="SAM" id="Coils"/>
    </source>
</evidence>
<name>A0A6I2UJZ1_9FIRM</name>
<dbReference type="RefSeq" id="WP_154408219.1">
    <property type="nucleotide sequence ID" value="NZ_VUNR01000050.1"/>
</dbReference>
<dbReference type="EMBL" id="VUNR01000050">
    <property type="protein sequence ID" value="MSU10055.1"/>
    <property type="molecule type" value="Genomic_DNA"/>
</dbReference>
<dbReference type="GeneID" id="96780023"/>
<feature type="binding site" evidence="2">
    <location>
        <begin position="272"/>
        <end position="273"/>
    </location>
    <ligand>
        <name>ATP</name>
        <dbReference type="ChEBI" id="CHEBI:30616"/>
    </ligand>
</feature>
<dbReference type="InterPro" id="IPR036597">
    <property type="entry name" value="Fido-like_dom_sf"/>
</dbReference>
<feature type="binding site" evidence="2">
    <location>
        <position position="284"/>
    </location>
    <ligand>
        <name>ATP</name>
        <dbReference type="ChEBI" id="CHEBI:30616"/>
    </ligand>
</feature>
<keyword evidence="3" id="KW-0175">Coiled coil</keyword>
<evidence type="ECO:0000313" key="6">
    <source>
        <dbReference type="Proteomes" id="UP000433181"/>
    </source>
</evidence>
<keyword evidence="2" id="KW-0067">ATP-binding</keyword>
<dbReference type="PANTHER" id="PTHR13504:SF40">
    <property type="entry name" value="FIDO DOMAIN-CONTAINING PROTEIN"/>
    <property type="match status" value="1"/>
</dbReference>
<feature type="domain" description="Fido" evidence="4">
    <location>
        <begin position="147"/>
        <end position="297"/>
    </location>
</feature>
<accession>A0A6I2UJZ1</accession>
<dbReference type="SUPFAM" id="SSF140931">
    <property type="entry name" value="Fic-like"/>
    <property type="match status" value="1"/>
</dbReference>
<reference evidence="5 6" key="1">
    <citation type="submission" date="2019-08" db="EMBL/GenBank/DDBJ databases">
        <title>In-depth cultivation of the pig gut microbiome towards novel bacterial diversity and tailored functional studies.</title>
        <authorList>
            <person name="Wylensek D."/>
            <person name="Hitch T.C.A."/>
            <person name="Clavel T."/>
        </authorList>
    </citation>
    <scope>NUCLEOTIDE SEQUENCE [LARGE SCALE GENOMIC DNA]</scope>
    <source>
        <strain evidence="5 6">WCA-693-APC-5D-A</strain>
    </source>
</reference>
<gene>
    <name evidence="5" type="ORF">FYJ84_13905</name>
</gene>
<dbReference type="InterPro" id="IPR040198">
    <property type="entry name" value="Fido_containing"/>
</dbReference>
<dbReference type="GO" id="GO:0005524">
    <property type="term" value="F:ATP binding"/>
    <property type="evidence" value="ECO:0007669"/>
    <property type="project" value="UniProtKB-KW"/>
</dbReference>
<evidence type="ECO:0000259" key="4">
    <source>
        <dbReference type="PROSITE" id="PS51459"/>
    </source>
</evidence>
<organism evidence="5 6">
    <name type="scientific">Anaerovibrio slackiae</name>
    <dbReference type="NCBI Taxonomy" id="2652309"/>
    <lineage>
        <taxon>Bacteria</taxon>
        <taxon>Bacillati</taxon>
        <taxon>Bacillota</taxon>
        <taxon>Negativicutes</taxon>
        <taxon>Selenomonadales</taxon>
        <taxon>Selenomonadaceae</taxon>
        <taxon>Anaerovibrio</taxon>
    </lineage>
</organism>
<protein>
    <submittedName>
        <fullName evidence="5">Fic family protein</fullName>
    </submittedName>
</protein>
<evidence type="ECO:0000313" key="5">
    <source>
        <dbReference type="EMBL" id="MSU10055.1"/>
    </source>
</evidence>
<proteinExistence type="predicted"/>
<feature type="binding site" evidence="2">
    <location>
        <begin position="235"/>
        <end position="242"/>
    </location>
    <ligand>
        <name>ATP</name>
        <dbReference type="ChEBI" id="CHEBI:30616"/>
    </ligand>
</feature>
<dbReference type="Pfam" id="PF02661">
    <property type="entry name" value="Fic"/>
    <property type="match status" value="1"/>
</dbReference>
<dbReference type="PROSITE" id="PS51459">
    <property type="entry name" value="FIDO"/>
    <property type="match status" value="1"/>
</dbReference>
<keyword evidence="2" id="KW-0547">Nucleotide-binding</keyword>
<dbReference type="InterPro" id="IPR003812">
    <property type="entry name" value="Fido"/>
</dbReference>
<comment type="caution">
    <text evidence="5">The sequence shown here is derived from an EMBL/GenBank/DDBJ whole genome shotgun (WGS) entry which is preliminary data.</text>
</comment>